<dbReference type="Gene3D" id="2.40.50.1020">
    <property type="entry name" value="LytTr DNA-binding domain"/>
    <property type="match status" value="1"/>
</dbReference>
<dbReference type="Proteomes" id="UP000244090">
    <property type="component" value="Unassembled WGS sequence"/>
</dbReference>
<dbReference type="PROSITE" id="PS50930">
    <property type="entry name" value="HTH_LYTTR"/>
    <property type="match status" value="1"/>
</dbReference>
<evidence type="ECO:0000313" key="3">
    <source>
        <dbReference type="EMBL" id="PTX60402.1"/>
    </source>
</evidence>
<dbReference type="EMBL" id="QBKT01000006">
    <property type="protein sequence ID" value="PTX60402.1"/>
    <property type="molecule type" value="Genomic_DNA"/>
</dbReference>
<keyword evidence="1" id="KW-0812">Transmembrane</keyword>
<reference evidence="3 4" key="1">
    <citation type="submission" date="2018-04" db="EMBL/GenBank/DDBJ databases">
        <title>Genomic Encyclopedia of Archaeal and Bacterial Type Strains, Phase II (KMG-II): from individual species to whole genera.</title>
        <authorList>
            <person name="Goeker M."/>
        </authorList>
    </citation>
    <scope>NUCLEOTIDE SEQUENCE [LARGE SCALE GENOMIC DNA]</scope>
    <source>
        <strain evidence="3 4">DSM 25731</strain>
    </source>
</reference>
<keyword evidence="4" id="KW-1185">Reference proteome</keyword>
<feature type="transmembrane region" description="Helical" evidence="1">
    <location>
        <begin position="47"/>
        <end position="67"/>
    </location>
</feature>
<proteinExistence type="predicted"/>
<dbReference type="PANTHER" id="PTHR37299">
    <property type="entry name" value="TRANSCRIPTIONAL REGULATOR-RELATED"/>
    <property type="match status" value="1"/>
</dbReference>
<keyword evidence="1" id="KW-0472">Membrane</keyword>
<dbReference type="RefSeq" id="WP_108115349.1">
    <property type="nucleotide sequence ID" value="NZ_QBKT01000006.1"/>
</dbReference>
<dbReference type="PANTHER" id="PTHR37299:SF1">
    <property type="entry name" value="STAGE 0 SPORULATION PROTEIN A HOMOLOG"/>
    <property type="match status" value="1"/>
</dbReference>
<dbReference type="Pfam" id="PF04397">
    <property type="entry name" value="LytTR"/>
    <property type="match status" value="1"/>
</dbReference>
<accession>A0A2T6BWE8</accession>
<dbReference type="GO" id="GO:0000156">
    <property type="term" value="F:phosphorelay response regulator activity"/>
    <property type="evidence" value="ECO:0007669"/>
    <property type="project" value="InterPro"/>
</dbReference>
<name>A0A2T6BWE8_9FLAO</name>
<dbReference type="InterPro" id="IPR046947">
    <property type="entry name" value="LytR-like"/>
</dbReference>
<sequence length="291" mass="33408">MLNFLKKPHPFIFNAYSVAIPGVASFLIILLLAPLDFKGMEITQRSIYALCIGGFVSIIIFSTVKLLQKLFPTVTQEDRWTIGKEISLFLLVVLLITLGIFLGIFILYGTHESAWQLFVKTAFISICISFFPIVILVLFEQYLQQKKQFKYAQQLTQSLKAENQKLQTEKQHETTSDQQLQLKAENGKVELQLFASELICLQSDGNYVEVFYEIDKTVHKKLLRNRLKSLEEFLPKTTFFRCHNRFIINGNYIVHVTGNARNLELTLRGMDATIPVSRSKATQISEFIQTL</sequence>
<dbReference type="GO" id="GO:0003677">
    <property type="term" value="F:DNA binding"/>
    <property type="evidence" value="ECO:0007669"/>
    <property type="project" value="InterPro"/>
</dbReference>
<evidence type="ECO:0000313" key="4">
    <source>
        <dbReference type="Proteomes" id="UP000244090"/>
    </source>
</evidence>
<gene>
    <name evidence="3" type="ORF">C8N46_10646</name>
</gene>
<comment type="caution">
    <text evidence="3">The sequence shown here is derived from an EMBL/GenBank/DDBJ whole genome shotgun (WGS) entry which is preliminary data.</text>
</comment>
<feature type="domain" description="HTH LytTR-type" evidence="2">
    <location>
        <begin position="219"/>
        <end position="290"/>
    </location>
</feature>
<evidence type="ECO:0000259" key="2">
    <source>
        <dbReference type="PROSITE" id="PS50930"/>
    </source>
</evidence>
<dbReference type="SMART" id="SM00850">
    <property type="entry name" value="LytTR"/>
    <property type="match status" value="1"/>
</dbReference>
<protein>
    <submittedName>
        <fullName evidence="3">LytTR family transcriptional regulator</fullName>
    </submittedName>
</protein>
<feature type="transmembrane region" description="Helical" evidence="1">
    <location>
        <begin position="88"/>
        <end position="108"/>
    </location>
</feature>
<dbReference type="OrthoDB" id="1118393at2"/>
<feature type="transmembrane region" description="Helical" evidence="1">
    <location>
        <begin position="114"/>
        <end position="139"/>
    </location>
</feature>
<dbReference type="AlphaFoldDB" id="A0A2T6BWE8"/>
<organism evidence="3 4">
    <name type="scientific">Kordia periserrulae</name>
    <dbReference type="NCBI Taxonomy" id="701523"/>
    <lineage>
        <taxon>Bacteria</taxon>
        <taxon>Pseudomonadati</taxon>
        <taxon>Bacteroidota</taxon>
        <taxon>Flavobacteriia</taxon>
        <taxon>Flavobacteriales</taxon>
        <taxon>Flavobacteriaceae</taxon>
        <taxon>Kordia</taxon>
    </lineage>
</organism>
<evidence type="ECO:0000256" key="1">
    <source>
        <dbReference type="SAM" id="Phobius"/>
    </source>
</evidence>
<keyword evidence="1" id="KW-1133">Transmembrane helix</keyword>
<dbReference type="InterPro" id="IPR007492">
    <property type="entry name" value="LytTR_DNA-bd_dom"/>
</dbReference>
<feature type="transmembrane region" description="Helical" evidence="1">
    <location>
        <begin position="12"/>
        <end position="35"/>
    </location>
</feature>